<keyword evidence="7" id="KW-0547">Nucleotide-binding</keyword>
<dbReference type="GO" id="GO:0016887">
    <property type="term" value="F:ATP hydrolysis activity"/>
    <property type="evidence" value="ECO:0007669"/>
    <property type="project" value="InterPro"/>
</dbReference>
<evidence type="ECO:0000256" key="5">
    <source>
        <dbReference type="ARBA" id="ARBA00022597"/>
    </source>
</evidence>
<evidence type="ECO:0000256" key="3">
    <source>
        <dbReference type="ARBA" id="ARBA00022475"/>
    </source>
</evidence>
<dbReference type="InterPro" id="IPR003593">
    <property type="entry name" value="AAA+_ATPase"/>
</dbReference>
<dbReference type="FunFam" id="3.40.50.300:FF:000127">
    <property type="entry name" value="Ribose import ATP-binding protein RbsA"/>
    <property type="match status" value="1"/>
</dbReference>
<protein>
    <submittedName>
        <fullName evidence="11">D-xylose ABC transporter ATP-binding protein</fullName>
    </submittedName>
</protein>
<dbReference type="InterPro" id="IPR017871">
    <property type="entry name" value="ABC_transporter-like_CS"/>
</dbReference>
<dbReference type="GO" id="GO:0005886">
    <property type="term" value="C:plasma membrane"/>
    <property type="evidence" value="ECO:0007669"/>
    <property type="project" value="UniProtKB-SubCell"/>
</dbReference>
<dbReference type="PANTHER" id="PTHR43790">
    <property type="entry name" value="CARBOHYDRATE TRANSPORT ATP-BINDING PROTEIN MG119-RELATED"/>
    <property type="match status" value="1"/>
</dbReference>
<keyword evidence="4" id="KW-0997">Cell inner membrane</keyword>
<keyword evidence="6" id="KW-0677">Repeat</keyword>
<dbReference type="InterPro" id="IPR003439">
    <property type="entry name" value="ABC_transporter-like_ATP-bd"/>
</dbReference>
<evidence type="ECO:0000256" key="9">
    <source>
        <dbReference type="ARBA" id="ARBA00022967"/>
    </source>
</evidence>
<accession>A0A1W6LAP7</accession>
<dbReference type="InterPro" id="IPR027417">
    <property type="entry name" value="P-loop_NTPase"/>
</dbReference>
<dbReference type="PROSITE" id="PS00211">
    <property type="entry name" value="ABC_TRANSPORTER_1"/>
    <property type="match status" value="1"/>
</dbReference>
<sequence length="520" mass="56399">MADTPALAPALELHGITRRHPGVLALDSVDLTLQRGEVHALAGENGAGKSSLIKILCGADRANGGRMVLFGETYAPHNPLDAMRAGIRVVHQELHMLDQLSVAENLLFERLPRTRLGLLDRGALRRRATELLALVGLDDLDPSTRVATLGMAQRQLIEIAKALSGDSRIVIMDEPTATLTPRETDRLLQLIRQLRDRGVTVVFVSHHLQELFDVCDRVTVLRNGRKVDTRPIAGTTTDDLVRLMVGRDLAGPSSRQAPVLDTTREPALRVEGLRFRGQRGSVPLSFSLRYGEIVGLAGLVGSGRTETVRAIFGADPPVAGQVFRDGRPVRTDTPDRALAEGICLLTENRKDEGLILDMPIRANVSLANLPAVSRSGLMQAGAEADAARRMVADLQVRLASIDQPVRELSGGNQQKVVLGKWLLRQPKVLLLDEPTRGVDVGAKAEIHALLERLAAGGLAVLVVSSDLRELMGLCDRMMVMSRGVITGEVPRAQFDEEAILAMAYQEYTRAAARETATVQS</sequence>
<dbReference type="PANTHER" id="PTHR43790:SF3">
    <property type="entry name" value="D-ALLOSE IMPORT ATP-BINDING PROTEIN ALSA-RELATED"/>
    <property type="match status" value="1"/>
</dbReference>
<comment type="subcellular location">
    <subcellularLocation>
        <location evidence="1">Cell membrane</location>
        <topology evidence="1">Peripheral membrane protein</topology>
    </subcellularLocation>
</comment>
<organism evidence="11 12">
    <name type="scientific">Piscinibacter gummiphilus</name>
    <dbReference type="NCBI Taxonomy" id="946333"/>
    <lineage>
        <taxon>Bacteria</taxon>
        <taxon>Pseudomonadati</taxon>
        <taxon>Pseudomonadota</taxon>
        <taxon>Betaproteobacteria</taxon>
        <taxon>Burkholderiales</taxon>
        <taxon>Sphaerotilaceae</taxon>
        <taxon>Piscinibacter</taxon>
    </lineage>
</organism>
<dbReference type="AlphaFoldDB" id="A0A1W6LAP7"/>
<dbReference type="OrthoDB" id="9776369at2"/>
<dbReference type="SMART" id="SM00382">
    <property type="entry name" value="AAA"/>
    <property type="match status" value="2"/>
</dbReference>
<name>A0A1W6LAP7_9BURK</name>
<keyword evidence="2" id="KW-0813">Transport</keyword>
<dbReference type="RefSeq" id="WP_085751650.1">
    <property type="nucleotide sequence ID" value="NZ_BSPR01000013.1"/>
</dbReference>
<dbReference type="EMBL" id="CP015118">
    <property type="protein sequence ID" value="ARN21359.1"/>
    <property type="molecule type" value="Genomic_DNA"/>
</dbReference>
<dbReference type="CDD" id="cd03215">
    <property type="entry name" value="ABC_Carb_Monos_II"/>
    <property type="match status" value="1"/>
</dbReference>
<proteinExistence type="predicted"/>
<evidence type="ECO:0000256" key="1">
    <source>
        <dbReference type="ARBA" id="ARBA00004202"/>
    </source>
</evidence>
<keyword evidence="10" id="KW-0472">Membrane</keyword>
<dbReference type="Pfam" id="PF00005">
    <property type="entry name" value="ABC_tran"/>
    <property type="match status" value="2"/>
</dbReference>
<reference evidence="11 12" key="1">
    <citation type="submission" date="2016-04" db="EMBL/GenBank/DDBJ databases">
        <title>Complete genome sequence of natural rubber-degrading, novel Gram-negative bacterium, Rhizobacter gummiphilus strain NS21.</title>
        <authorList>
            <person name="Tabata M."/>
            <person name="Kasai D."/>
            <person name="Fukuda M."/>
        </authorList>
    </citation>
    <scope>NUCLEOTIDE SEQUENCE [LARGE SCALE GENOMIC DNA]</scope>
    <source>
        <strain evidence="11 12">NS21</strain>
    </source>
</reference>
<keyword evidence="9" id="KW-1278">Translocase</keyword>
<evidence type="ECO:0000256" key="7">
    <source>
        <dbReference type="ARBA" id="ARBA00022741"/>
    </source>
</evidence>
<evidence type="ECO:0000313" key="12">
    <source>
        <dbReference type="Proteomes" id="UP000193427"/>
    </source>
</evidence>
<evidence type="ECO:0000256" key="8">
    <source>
        <dbReference type="ARBA" id="ARBA00022840"/>
    </source>
</evidence>
<dbReference type="SUPFAM" id="SSF52540">
    <property type="entry name" value="P-loop containing nucleoside triphosphate hydrolases"/>
    <property type="match status" value="2"/>
</dbReference>
<keyword evidence="5" id="KW-0762">Sugar transport</keyword>
<dbReference type="KEGG" id="rgu:A4W93_16455"/>
<evidence type="ECO:0000256" key="2">
    <source>
        <dbReference type="ARBA" id="ARBA00022448"/>
    </source>
</evidence>
<dbReference type="PROSITE" id="PS50893">
    <property type="entry name" value="ABC_TRANSPORTER_2"/>
    <property type="match status" value="2"/>
</dbReference>
<dbReference type="InterPro" id="IPR050107">
    <property type="entry name" value="ABC_carbohydrate_import_ATPase"/>
</dbReference>
<dbReference type="GO" id="GO:0005524">
    <property type="term" value="F:ATP binding"/>
    <property type="evidence" value="ECO:0007669"/>
    <property type="project" value="UniProtKB-KW"/>
</dbReference>
<dbReference type="Gene3D" id="3.40.50.300">
    <property type="entry name" value="P-loop containing nucleotide triphosphate hydrolases"/>
    <property type="match status" value="2"/>
</dbReference>
<keyword evidence="12" id="KW-1185">Reference proteome</keyword>
<evidence type="ECO:0000313" key="11">
    <source>
        <dbReference type="EMBL" id="ARN21359.1"/>
    </source>
</evidence>
<dbReference type="CDD" id="cd03216">
    <property type="entry name" value="ABC_Carb_Monos_I"/>
    <property type="match status" value="1"/>
</dbReference>
<dbReference type="Proteomes" id="UP000193427">
    <property type="component" value="Chromosome"/>
</dbReference>
<keyword evidence="8 11" id="KW-0067">ATP-binding</keyword>
<evidence type="ECO:0000256" key="10">
    <source>
        <dbReference type="ARBA" id="ARBA00023136"/>
    </source>
</evidence>
<evidence type="ECO:0000256" key="6">
    <source>
        <dbReference type="ARBA" id="ARBA00022737"/>
    </source>
</evidence>
<keyword evidence="3" id="KW-1003">Cell membrane</keyword>
<dbReference type="STRING" id="946333.A4W93_16455"/>
<gene>
    <name evidence="11" type="ORF">A4W93_16455</name>
</gene>
<evidence type="ECO:0000256" key="4">
    <source>
        <dbReference type="ARBA" id="ARBA00022519"/>
    </source>
</evidence>